<dbReference type="AlphaFoldDB" id="A0A1I8E9U9"/>
<evidence type="ECO:0000256" key="1">
    <source>
        <dbReference type="SAM" id="Phobius"/>
    </source>
</evidence>
<name>A0A1I8E9U9_WUCBA</name>
<evidence type="ECO:0000313" key="2">
    <source>
        <dbReference type="WBParaSite" id="maker-PairedContig_1177-snap-gene-0.17-mRNA-1"/>
    </source>
</evidence>
<protein>
    <submittedName>
        <fullName evidence="2">Uncharacterized protein</fullName>
    </submittedName>
</protein>
<accession>A0A1I8E9U9</accession>
<dbReference type="InterPro" id="IPR011989">
    <property type="entry name" value="ARM-like"/>
</dbReference>
<reference evidence="2" key="1">
    <citation type="submission" date="2016-11" db="UniProtKB">
        <authorList>
            <consortium name="WormBaseParasite"/>
        </authorList>
    </citation>
    <scope>IDENTIFICATION</scope>
    <source>
        <strain evidence="2">pt0022</strain>
    </source>
</reference>
<keyword evidence="1" id="KW-0812">Transmembrane</keyword>
<feature type="transmembrane region" description="Helical" evidence="1">
    <location>
        <begin position="242"/>
        <end position="264"/>
    </location>
</feature>
<proteinExistence type="predicted"/>
<keyword evidence="1" id="KW-0472">Membrane</keyword>
<sequence length="333" mass="38361">MYYPSILHCAHSTLFIHNLPNISSKMEFSAVDSCLSSTAKILSYDPGTHARAFVFDVTEKVQVFTLFYVLLISEQQTFIGYFSSKAVKQLFSDSEIGGWALFLSFHLTYIPDFRLRFWLKRTWYIYTGRIKHCRKTCLQKPFLCACLEATYRSVRQLLLIVIEELSKRLQSKWKQLAALEYSDDVEPSQEQLLVEHVACILTENAQFLCRIYLLNERCDEGIAVFMLVKSIQRLQIHGAGELAVTHLLSLVFYLLFFGEFYIFFSSFSYKCTSMSHILLRAVFQSVSGIAASIGGFCRRDRKIESMIVSMKCNKDFANEKRNHEEITANCDSG</sequence>
<dbReference type="Gene3D" id="1.25.10.10">
    <property type="entry name" value="Leucine-rich Repeat Variant"/>
    <property type="match status" value="1"/>
</dbReference>
<dbReference type="STRING" id="6293.A0A1I8E9U9"/>
<dbReference type="WBParaSite" id="maker-PairedContig_1177-snap-gene-0.17-mRNA-1">
    <property type="protein sequence ID" value="maker-PairedContig_1177-snap-gene-0.17-mRNA-1"/>
    <property type="gene ID" value="maker-PairedContig_1177-snap-gene-0.17"/>
</dbReference>
<organism evidence="2">
    <name type="scientific">Wuchereria bancrofti</name>
    <dbReference type="NCBI Taxonomy" id="6293"/>
    <lineage>
        <taxon>Eukaryota</taxon>
        <taxon>Metazoa</taxon>
        <taxon>Ecdysozoa</taxon>
        <taxon>Nematoda</taxon>
        <taxon>Chromadorea</taxon>
        <taxon>Rhabditida</taxon>
        <taxon>Spirurina</taxon>
        <taxon>Spiruromorpha</taxon>
        <taxon>Filarioidea</taxon>
        <taxon>Onchocercidae</taxon>
        <taxon>Wuchereria</taxon>
    </lineage>
</organism>
<keyword evidence="1" id="KW-1133">Transmembrane helix</keyword>